<proteinExistence type="predicted"/>
<dbReference type="AlphaFoldDB" id="A0A7J3T9Q6"/>
<keyword evidence="4 5" id="KW-0472">Membrane</keyword>
<feature type="transmembrane region" description="Helical" evidence="5">
    <location>
        <begin position="222"/>
        <end position="243"/>
    </location>
</feature>
<protein>
    <submittedName>
        <fullName evidence="7">ABC transporter permease</fullName>
    </submittedName>
</protein>
<feature type="non-terminal residue" evidence="7">
    <location>
        <position position="1"/>
    </location>
</feature>
<dbReference type="Pfam" id="PF01061">
    <property type="entry name" value="ABC2_membrane"/>
    <property type="match status" value="1"/>
</dbReference>
<dbReference type="InterPro" id="IPR052902">
    <property type="entry name" value="ABC-2_transporter"/>
</dbReference>
<evidence type="ECO:0000256" key="1">
    <source>
        <dbReference type="ARBA" id="ARBA00004141"/>
    </source>
</evidence>
<evidence type="ECO:0000256" key="5">
    <source>
        <dbReference type="SAM" id="Phobius"/>
    </source>
</evidence>
<feature type="transmembrane region" description="Helical" evidence="5">
    <location>
        <begin position="106"/>
        <end position="124"/>
    </location>
</feature>
<organism evidence="7">
    <name type="scientific">Candidatus Aciduliprofundum boonei</name>
    <dbReference type="NCBI Taxonomy" id="379547"/>
    <lineage>
        <taxon>Archaea</taxon>
        <taxon>Methanobacteriati</taxon>
        <taxon>Thermoplasmatota</taxon>
        <taxon>DHVE2 group</taxon>
        <taxon>Candidatus Aciduliprofundum</taxon>
    </lineage>
</organism>
<reference evidence="7" key="1">
    <citation type="journal article" date="2020" name="mSystems">
        <title>Genome- and Community-Level Interaction Insights into Carbon Utilization and Element Cycling Functions of Hydrothermarchaeota in Hydrothermal Sediment.</title>
        <authorList>
            <person name="Zhou Z."/>
            <person name="Liu Y."/>
            <person name="Xu W."/>
            <person name="Pan J."/>
            <person name="Luo Z.H."/>
            <person name="Li M."/>
        </authorList>
    </citation>
    <scope>NUCLEOTIDE SEQUENCE [LARGE SCALE GENOMIC DNA]</scope>
    <source>
        <strain evidence="7">HyVt-85</strain>
    </source>
</reference>
<evidence type="ECO:0000256" key="2">
    <source>
        <dbReference type="ARBA" id="ARBA00022692"/>
    </source>
</evidence>
<evidence type="ECO:0000256" key="4">
    <source>
        <dbReference type="ARBA" id="ARBA00023136"/>
    </source>
</evidence>
<dbReference type="GO" id="GO:0016020">
    <property type="term" value="C:membrane"/>
    <property type="evidence" value="ECO:0007669"/>
    <property type="project" value="UniProtKB-SubCell"/>
</dbReference>
<evidence type="ECO:0000256" key="3">
    <source>
        <dbReference type="ARBA" id="ARBA00022989"/>
    </source>
</evidence>
<dbReference type="Proteomes" id="UP000886130">
    <property type="component" value="Unassembled WGS sequence"/>
</dbReference>
<comment type="subcellular location">
    <subcellularLocation>
        <location evidence="1">Membrane</location>
        <topology evidence="1">Multi-pass membrane protein</topology>
    </subcellularLocation>
</comment>
<feature type="transmembrane region" description="Helical" evidence="5">
    <location>
        <begin position="130"/>
        <end position="157"/>
    </location>
</feature>
<name>A0A7J3T9Q6_9ARCH</name>
<gene>
    <name evidence="7" type="ORF">ENL31_00860</name>
</gene>
<dbReference type="InterPro" id="IPR047817">
    <property type="entry name" value="ABC2_TM_bact-type"/>
</dbReference>
<dbReference type="PANTHER" id="PTHR43027">
    <property type="entry name" value="DOXORUBICIN RESISTANCE ABC TRANSPORTER PERMEASE PROTEIN DRRC-RELATED"/>
    <property type="match status" value="1"/>
</dbReference>
<sequence length="261" mass="29245">VKGRAYPRVIGAIREPSWMFWEVFLPLLSISAYVFVYRSLHAPPEFEGFVILGGIMTAYWLNVLWGMASQFYWEKEVGNLQYYIMAPASLESILAGMALGGMFGTTTRAVSVLILGTLLFHVHMSLTSPLLLVAVFLICLAAMYAMGMMFASLFLLWGREAWVLSSLFEEPIYFLSGQNFPVKALGSSVALAASIIPLTLGLDAMRQLIFPSSIPYALLNPYLELIILVVLTFLYFILARIFLKKMEKIGKTKGTIITRWL</sequence>
<feature type="transmembrane region" description="Helical" evidence="5">
    <location>
        <begin position="184"/>
        <end position="202"/>
    </location>
</feature>
<evidence type="ECO:0000259" key="6">
    <source>
        <dbReference type="PROSITE" id="PS51012"/>
    </source>
</evidence>
<comment type="caution">
    <text evidence="7">The sequence shown here is derived from an EMBL/GenBank/DDBJ whole genome shotgun (WGS) entry which is preliminary data.</text>
</comment>
<dbReference type="PROSITE" id="PS51012">
    <property type="entry name" value="ABC_TM2"/>
    <property type="match status" value="1"/>
</dbReference>
<feature type="transmembrane region" description="Helical" evidence="5">
    <location>
        <begin position="18"/>
        <end position="37"/>
    </location>
</feature>
<dbReference type="EMBL" id="DRTM01000066">
    <property type="protein sequence ID" value="HHE75661.1"/>
    <property type="molecule type" value="Genomic_DNA"/>
</dbReference>
<dbReference type="GO" id="GO:0140359">
    <property type="term" value="F:ABC-type transporter activity"/>
    <property type="evidence" value="ECO:0007669"/>
    <property type="project" value="InterPro"/>
</dbReference>
<feature type="transmembrane region" description="Helical" evidence="5">
    <location>
        <begin position="80"/>
        <end position="99"/>
    </location>
</feature>
<dbReference type="PANTHER" id="PTHR43027:SF1">
    <property type="entry name" value="DOXORUBICIN RESISTANCE ABC TRANSPORTER PERMEASE PROTEIN DRRC-RELATED"/>
    <property type="match status" value="1"/>
</dbReference>
<keyword evidence="3 5" id="KW-1133">Transmembrane helix</keyword>
<evidence type="ECO:0000313" key="7">
    <source>
        <dbReference type="EMBL" id="HHE75661.1"/>
    </source>
</evidence>
<keyword evidence="2 5" id="KW-0812">Transmembrane</keyword>
<accession>A0A7J3T9Q6</accession>
<dbReference type="InterPro" id="IPR013525">
    <property type="entry name" value="ABC2_TM"/>
</dbReference>
<feature type="domain" description="ABC transmembrane type-2" evidence="6">
    <location>
        <begin position="17"/>
        <end position="246"/>
    </location>
</feature>
<feature type="transmembrane region" description="Helical" evidence="5">
    <location>
        <begin position="49"/>
        <end position="68"/>
    </location>
</feature>